<dbReference type="OMA" id="ELENGIW"/>
<dbReference type="EMBL" id="LEKV01001508">
    <property type="protein sequence ID" value="KVI07333.1"/>
    <property type="molecule type" value="Genomic_DNA"/>
</dbReference>
<keyword evidence="3" id="KW-1185">Reference proteome</keyword>
<feature type="compositionally biased region" description="Pro residues" evidence="1">
    <location>
        <begin position="15"/>
        <end position="25"/>
    </location>
</feature>
<dbReference type="GO" id="GO:0048364">
    <property type="term" value="P:root development"/>
    <property type="evidence" value="ECO:0007669"/>
    <property type="project" value="InterPro"/>
</dbReference>
<dbReference type="PANTHER" id="PTHR33070:SF49">
    <property type="entry name" value="OS06G0725500 PROTEIN"/>
    <property type="match status" value="1"/>
</dbReference>
<dbReference type="Proteomes" id="UP000243975">
    <property type="component" value="Unassembled WGS sequence"/>
</dbReference>
<dbReference type="InterPro" id="IPR004320">
    <property type="entry name" value="BPS1_pln"/>
</dbReference>
<evidence type="ECO:0000313" key="3">
    <source>
        <dbReference type="Proteomes" id="UP000243975"/>
    </source>
</evidence>
<dbReference type="Pfam" id="PF03087">
    <property type="entry name" value="BPS1"/>
    <property type="match status" value="1"/>
</dbReference>
<name>A0A118K4C8_CYNCS</name>
<comment type="caution">
    <text evidence="2">The sequence shown here is derived from an EMBL/GenBank/DDBJ whole genome shotgun (WGS) entry which is preliminary data.</text>
</comment>
<dbReference type="AlphaFoldDB" id="A0A118K4C8"/>
<dbReference type="GO" id="GO:0048367">
    <property type="term" value="P:shoot system development"/>
    <property type="evidence" value="ECO:0007669"/>
    <property type="project" value="InterPro"/>
</dbReference>
<dbReference type="STRING" id="59895.A0A118K4C8"/>
<reference evidence="2 3" key="1">
    <citation type="journal article" date="2016" name="Sci. Rep.">
        <title>The genome sequence of the outbreeding globe artichoke constructed de novo incorporating a phase-aware low-pass sequencing strategy of F1 progeny.</title>
        <authorList>
            <person name="Scaglione D."/>
            <person name="Reyes-Chin-Wo S."/>
            <person name="Acquadro A."/>
            <person name="Froenicke L."/>
            <person name="Portis E."/>
            <person name="Beitel C."/>
            <person name="Tirone M."/>
            <person name="Mauro R."/>
            <person name="Lo Monaco A."/>
            <person name="Mauromicale G."/>
            <person name="Faccioli P."/>
            <person name="Cattivelli L."/>
            <person name="Rieseberg L."/>
            <person name="Michelmore R."/>
            <person name="Lanteri S."/>
        </authorList>
    </citation>
    <scope>NUCLEOTIDE SEQUENCE [LARGE SCALE GENOMIC DNA]</scope>
    <source>
        <strain evidence="2">2C</strain>
    </source>
</reference>
<evidence type="ECO:0000256" key="1">
    <source>
        <dbReference type="SAM" id="MobiDB-lite"/>
    </source>
</evidence>
<gene>
    <name evidence="2" type="ORF">Ccrd_014323</name>
</gene>
<protein>
    <submittedName>
        <fullName evidence="2">Uncharacterized protein</fullName>
    </submittedName>
</protein>
<evidence type="ECO:0000313" key="2">
    <source>
        <dbReference type="EMBL" id="KVI07333.1"/>
    </source>
</evidence>
<organism evidence="2 3">
    <name type="scientific">Cynara cardunculus var. scolymus</name>
    <name type="common">Globe artichoke</name>
    <name type="synonym">Cynara scolymus</name>
    <dbReference type="NCBI Taxonomy" id="59895"/>
    <lineage>
        <taxon>Eukaryota</taxon>
        <taxon>Viridiplantae</taxon>
        <taxon>Streptophyta</taxon>
        <taxon>Embryophyta</taxon>
        <taxon>Tracheophyta</taxon>
        <taxon>Spermatophyta</taxon>
        <taxon>Magnoliopsida</taxon>
        <taxon>eudicotyledons</taxon>
        <taxon>Gunneridae</taxon>
        <taxon>Pentapetalae</taxon>
        <taxon>asterids</taxon>
        <taxon>campanulids</taxon>
        <taxon>Asterales</taxon>
        <taxon>Asteraceae</taxon>
        <taxon>Carduoideae</taxon>
        <taxon>Cardueae</taxon>
        <taxon>Carduinae</taxon>
        <taxon>Cynara</taxon>
    </lineage>
</organism>
<dbReference type="PANTHER" id="PTHR33070">
    <property type="entry name" value="OS06G0725500 PROTEIN"/>
    <property type="match status" value="1"/>
</dbReference>
<proteinExistence type="predicted"/>
<dbReference type="Gramene" id="KVI07333">
    <property type="protein sequence ID" value="KVI07333"/>
    <property type="gene ID" value="Ccrd_014323"/>
</dbReference>
<accession>A0A118K4C8</accession>
<feature type="region of interest" description="Disordered" evidence="1">
    <location>
        <begin position="1"/>
        <end position="32"/>
    </location>
</feature>
<sequence>MVANLRRSLSFSNTPSPPPPPPPPSSSTSKTAGKRIHFRSISLPTRSHPILFQLKYHLNQLKSQWGSDPTPESLHSNRILDALIRLRTILECLDDLLDLAPSRDSLRRHPEWVEKVLEDFLVMVDVYGTFQMQISTLKQCNIAAQLATRRKDGLKISVCIKGLKKTGREIFKLMPFLHGIQEHNPSNYNITGSDPNPNPDVDLVGVIRGVVEVIVMISEAVFGGISGSFETRKTSWMMGLKKSKREKGIAELENGIWSLRSYEDEVMKKKKMMKEMEECIDGIESGCERVFRDEWCICVYLLDAHGKVVLLFV</sequence>